<feature type="compositionally biased region" description="Low complexity" evidence="2">
    <location>
        <begin position="525"/>
        <end position="534"/>
    </location>
</feature>
<feature type="region of interest" description="Disordered" evidence="2">
    <location>
        <begin position="2017"/>
        <end position="2038"/>
    </location>
</feature>
<feature type="compositionally biased region" description="Basic residues" evidence="2">
    <location>
        <begin position="221"/>
        <end position="234"/>
    </location>
</feature>
<comment type="similarity">
    <text evidence="1">Belongs to the SCAR/WAVE family.</text>
</comment>
<accession>A0AAQ3WGV0</accession>
<feature type="region of interest" description="Disordered" evidence="2">
    <location>
        <begin position="1570"/>
        <end position="1613"/>
    </location>
</feature>
<dbReference type="GO" id="GO:0030036">
    <property type="term" value="P:actin cytoskeleton organization"/>
    <property type="evidence" value="ECO:0007669"/>
    <property type="project" value="InterPro"/>
</dbReference>
<dbReference type="Gene3D" id="6.10.280.150">
    <property type="match status" value="2"/>
</dbReference>
<organism evidence="4 5">
    <name type="scientific">Paspalum notatum var. saurae</name>
    <dbReference type="NCBI Taxonomy" id="547442"/>
    <lineage>
        <taxon>Eukaryota</taxon>
        <taxon>Viridiplantae</taxon>
        <taxon>Streptophyta</taxon>
        <taxon>Embryophyta</taxon>
        <taxon>Tracheophyta</taxon>
        <taxon>Spermatophyta</taxon>
        <taxon>Magnoliopsida</taxon>
        <taxon>Liliopsida</taxon>
        <taxon>Poales</taxon>
        <taxon>Poaceae</taxon>
        <taxon>PACMAD clade</taxon>
        <taxon>Panicoideae</taxon>
        <taxon>Andropogonodae</taxon>
        <taxon>Paspaleae</taxon>
        <taxon>Paspalinae</taxon>
        <taxon>Paspalum</taxon>
    </lineage>
</organism>
<reference evidence="4 5" key="1">
    <citation type="submission" date="2024-02" db="EMBL/GenBank/DDBJ databases">
        <title>High-quality chromosome-scale genome assembly of Pensacola bahiagrass (Paspalum notatum Flugge var. saurae).</title>
        <authorList>
            <person name="Vega J.M."/>
            <person name="Podio M."/>
            <person name="Orjuela J."/>
            <person name="Siena L.A."/>
            <person name="Pessino S.C."/>
            <person name="Combes M.C."/>
            <person name="Mariac C."/>
            <person name="Albertini E."/>
            <person name="Pupilli F."/>
            <person name="Ortiz J.P.A."/>
            <person name="Leblanc O."/>
        </authorList>
    </citation>
    <scope>NUCLEOTIDE SEQUENCE [LARGE SCALE GENOMIC DNA]</scope>
    <source>
        <strain evidence="4">R1</strain>
        <tissue evidence="4">Leaf</tissue>
    </source>
</reference>
<feature type="compositionally biased region" description="Basic and acidic residues" evidence="2">
    <location>
        <begin position="1830"/>
        <end position="1857"/>
    </location>
</feature>
<sequence>MIRYQIRNEYGLSDPELFAAPGEEDDPEALLEGVAMAGLVGVLRQLGDLAEFAAEIFHDLHEDVMATASRGHGLMLRLQQLEAEFPAVEKAIISQADHSNYPHDDGVDWHANLQLKQNMITQGDMPRFILDSYEECRGPPHLFTLDKFDVAGAGASLKRYSDPSFFKTEHAANMIETDVLIENKPRRIKKKATRWRKGATLKSLLIANSETHTTPKDRTSRKVPPRTTKLKNRHPQSPDHKTISRICREHLQEVISSQQKILSRYSVRQYHVNFRSTDSTEVASPLGEMDNFGALVQSSGKLELTKVVPVNESDTMEIKSANPDGSAYLDLGDKRILGKQHEPSEQNGMVHGTEKLHDCPNFQVEERNYRSHSACEENPPVAGVPADQKDVNGCRPDDIVSDQDSFIDALNIMGSEGEAVPEMETECDPGANVVLAELNRHSMEGENALYVESPEVGPAKDSSPGLNNSSNGGEPTCMDLTSSSDSALPTVSATNDPKSGSQSGRQLNVVEDEEPFNDVDLMDVSSSSSVVSDNTDVRTNDDPASCLQDQEEAYHSMSDDHAAVTHDSDKRSLKTSSDVDGMAIGSDDYTEKENHAVEHEQDIELDNTFIISSKPNDVSEDKNKINFGVADDLFLHHTKPNQKEIQESEKELEAGGSLESDTSPSKPASSPDKDVEMNNVKIPEEIVADTAPTGLDPDGHMHQDGIAPKHSSIHNNLLYESYDDDITEDMHSLLDDGLSDPFNKHVEEDPQVLVLEEGFCPTSLNTCKDGSMQAPVRSSLSTPFNKHVAEDHQIVVPEEETCPTSVNTCKDNSLQASALASDFNVAPKLPESIPGLLPSQEEIKTGTEPLEICVPLPNTSNSFVEQHELAETKEVEEDGKFVVAEESTTSGFADDMVPPEEFIDASIYTEKAEVLATESTEEGSRHDVQVQSSSPSREELETVETIPRNLGPVDESREHISELSVLQTHNIPPTEIETTGEKCSDRDDIHFLSLAQLPVDSDYQEELLEEASHNAEVLSLCDLNKDGAGSLESDTVEKQPVNVDQDLAWGMPAQDPCSTNPFMDPAYMMSHTLYTSPCMSGQPCFPEQQDFLSELLIQRDSMGGAADSLWEPATPPDEVPLPSEVMTEEDFRSFCHEYHEIDFSDGTEGFHSEPASDSNNMSNDFLVSESDFPCSNSALPMKLDQEACAHSMFCSQSAECSSAMDLKISSGKDLKDETPGADSQLKSHDFFSDNRSPELDVLSGPVDLEREQHGLSGVDSHNSSPLLDKEQTDEEYCFPLSNVVEVKQKLEICADLVPHSFINEKGDGLDLPVPVEPEIRACTSYGFDSQEVPCSTSEKNESLQGSEVYASDEFDCPVIPSSSGDENIDNLEASTSETSFRAQHESEYCTLGKHDSQTVPSPLPDENIDELDGPPLSNCNMLDRESEVCVRRGLDAKIAPCITDDNMHELDLLSLSSSVLVDRESEDHVPDEHDFQVTPCSLVKDKVDESEDAQPNHDLPEELDQEAHAPHELDFEAAPYSLNDDKVGEIEVPPSCNGWVESVTEPDCSTEVDSQTAACSSNSIVLTDTAALTSTPAMPSTEETYQSSPGMPPSVQPQNDSYEDPQAPPPLPPLLWRLGRPRLGFLSRKDCMPESARRIDPVFQASSQAVDTRLGLLDQTDRSIEPVSSQAIKEDKCQSSLACDNDQHVEFRRFSTRITVTDVARTEHCFPFSVASEEQRCISSSATGVEEHLDAGVTSATADGEHQDDSEMTVGIALYSLDPLFSLPAYQQQDPELRILSSDTRENSECPSQPHPAPSEDDQSTDAAGSMESTSRKEHVSENRCYQQPQHDEPSSETADHEEHITNASEGVKHQSDTSEAPSHIPKHSAPGTPLKEGNSQESQILQEQNVESSKDDQPGVSLRSLEPMAPQDYPHDECNLERENRHQASRLGPQVEWSDNKSKLASVLDEGSYTQAEQPPVMGWTVGPQMLHPKYGISVKESEYEPNITENHLIRKPISIKNIPRNPLVDAVAAHDRSSMRKISELAPSTDKPKPNERNLLLEQIRNKTFNLKPVAPAKATAMRSPARTTTRDLKVAAIIEKANAIRQAVGSDDEDADSWSDT</sequence>
<feature type="compositionally biased region" description="Basic and acidic residues" evidence="2">
    <location>
        <begin position="1225"/>
        <end position="1238"/>
    </location>
</feature>
<feature type="region of interest" description="Disordered" evidence="2">
    <location>
        <begin position="454"/>
        <end position="518"/>
    </location>
</feature>
<feature type="region of interest" description="Disordered" evidence="2">
    <location>
        <begin position="1783"/>
        <end position="1939"/>
    </location>
</feature>
<feature type="region of interest" description="Disordered" evidence="2">
    <location>
        <begin position="555"/>
        <end position="585"/>
    </location>
</feature>
<feature type="compositionally biased region" description="Low complexity" evidence="2">
    <location>
        <begin position="660"/>
        <end position="670"/>
    </location>
</feature>
<feature type="compositionally biased region" description="Basic and acidic residues" evidence="2">
    <location>
        <begin position="1914"/>
        <end position="1927"/>
    </location>
</feature>
<feature type="compositionally biased region" description="Basic and acidic residues" evidence="2">
    <location>
        <begin position="643"/>
        <end position="653"/>
    </location>
</feature>
<evidence type="ECO:0000256" key="2">
    <source>
        <dbReference type="SAM" id="MobiDB-lite"/>
    </source>
</evidence>
<dbReference type="PANTHER" id="PTHR12902:SF1">
    <property type="entry name" value="WISKOTT-ALDRICH SYNDROME PROTEIN FAMILY MEMBER"/>
    <property type="match status" value="1"/>
</dbReference>
<protein>
    <recommendedName>
        <fullName evidence="3">WH2 domain-containing protein</fullName>
    </recommendedName>
</protein>
<evidence type="ECO:0000313" key="5">
    <source>
        <dbReference type="Proteomes" id="UP001341281"/>
    </source>
</evidence>
<dbReference type="GO" id="GO:0005856">
    <property type="term" value="C:cytoskeleton"/>
    <property type="evidence" value="ECO:0007669"/>
    <property type="project" value="UniProtKB-SubCell"/>
</dbReference>
<dbReference type="InterPro" id="IPR003124">
    <property type="entry name" value="WH2_dom"/>
</dbReference>
<feature type="region of interest" description="Disordered" evidence="2">
    <location>
        <begin position="208"/>
        <end position="240"/>
    </location>
</feature>
<feature type="compositionally biased region" description="Polar residues" evidence="2">
    <location>
        <begin position="1570"/>
        <end position="1589"/>
    </location>
</feature>
<feature type="region of interest" description="Disordered" evidence="2">
    <location>
        <begin position="918"/>
        <end position="943"/>
    </location>
</feature>
<evidence type="ECO:0000313" key="4">
    <source>
        <dbReference type="EMBL" id="WVZ61017.1"/>
    </source>
</evidence>
<dbReference type="GO" id="GO:0003779">
    <property type="term" value="F:actin binding"/>
    <property type="evidence" value="ECO:0007669"/>
    <property type="project" value="UniProtKB-KW"/>
</dbReference>
<dbReference type="InterPro" id="IPR028288">
    <property type="entry name" value="SCAR/WAVE_fam"/>
</dbReference>
<dbReference type="EMBL" id="CP144746">
    <property type="protein sequence ID" value="WVZ61017.1"/>
    <property type="molecule type" value="Genomic_DNA"/>
</dbReference>
<feature type="compositionally biased region" description="Polar residues" evidence="2">
    <location>
        <begin position="1878"/>
        <end position="1892"/>
    </location>
</feature>
<feature type="region of interest" description="Disordered" evidence="2">
    <location>
        <begin position="1211"/>
        <end position="1238"/>
    </location>
</feature>
<dbReference type="GO" id="GO:0034237">
    <property type="term" value="F:protein kinase A regulatory subunit binding"/>
    <property type="evidence" value="ECO:0007669"/>
    <property type="project" value="TreeGrafter"/>
</dbReference>
<feature type="domain" description="WH2" evidence="3">
    <location>
        <begin position="2038"/>
        <end position="2056"/>
    </location>
</feature>
<dbReference type="PROSITE" id="PS51082">
    <property type="entry name" value="WH2"/>
    <property type="match status" value="1"/>
</dbReference>
<evidence type="ECO:0000256" key="1">
    <source>
        <dbReference type="ARBA" id="ARBA00006993"/>
    </source>
</evidence>
<proteinExistence type="inferred from homology"/>
<dbReference type="GO" id="GO:0071933">
    <property type="term" value="F:Arp2/3 complex binding"/>
    <property type="evidence" value="ECO:0007669"/>
    <property type="project" value="TreeGrafter"/>
</dbReference>
<dbReference type="Proteomes" id="UP001341281">
    <property type="component" value="Chromosome 02"/>
</dbReference>
<gene>
    <name evidence="4" type="ORF">U9M48_010957</name>
</gene>
<evidence type="ECO:0000259" key="3">
    <source>
        <dbReference type="PROSITE" id="PS51082"/>
    </source>
</evidence>
<dbReference type="Gene3D" id="1.20.5.340">
    <property type="match status" value="1"/>
</dbReference>
<keyword evidence="5" id="KW-1185">Reference proteome</keyword>
<feature type="compositionally biased region" description="Basic and acidic residues" evidence="2">
    <location>
        <begin position="555"/>
        <end position="572"/>
    </location>
</feature>
<feature type="region of interest" description="Disordered" evidence="2">
    <location>
        <begin position="643"/>
        <end position="677"/>
    </location>
</feature>
<feature type="region of interest" description="Disordered" evidence="2">
    <location>
        <begin position="525"/>
        <end position="544"/>
    </location>
</feature>
<dbReference type="PANTHER" id="PTHR12902">
    <property type="entry name" value="WASP-1"/>
    <property type="match status" value="1"/>
</dbReference>
<feature type="compositionally biased region" description="Polar residues" evidence="2">
    <location>
        <begin position="479"/>
        <end position="506"/>
    </location>
</feature>
<dbReference type="GO" id="GO:2000601">
    <property type="term" value="P:positive regulation of Arp2/3 complex-mediated actin nucleation"/>
    <property type="evidence" value="ECO:0007669"/>
    <property type="project" value="TreeGrafter"/>
</dbReference>
<feature type="compositionally biased region" description="Low complexity" evidence="2">
    <location>
        <begin position="462"/>
        <end position="473"/>
    </location>
</feature>
<name>A0AAQ3WGV0_PASNO</name>